<keyword evidence="9" id="KW-1015">Disulfide bond</keyword>
<evidence type="ECO:0000313" key="15">
    <source>
        <dbReference type="EMBL" id="GBB83330.1"/>
    </source>
</evidence>
<evidence type="ECO:0000256" key="10">
    <source>
        <dbReference type="ARBA" id="ARBA00023180"/>
    </source>
</evidence>
<keyword evidence="13" id="KW-1133">Transmembrane helix</keyword>
<evidence type="ECO:0000259" key="14">
    <source>
        <dbReference type="PROSITE" id="PS50015"/>
    </source>
</evidence>
<dbReference type="GO" id="GO:0016020">
    <property type="term" value="C:membrane"/>
    <property type="evidence" value="ECO:0007669"/>
    <property type="project" value="GOC"/>
</dbReference>
<dbReference type="GO" id="GO:0046513">
    <property type="term" value="P:ceramide biosynthetic process"/>
    <property type="evidence" value="ECO:0007669"/>
    <property type="project" value="UniProtKB-ARBA"/>
</dbReference>
<evidence type="ECO:0000256" key="9">
    <source>
        <dbReference type="ARBA" id="ARBA00023157"/>
    </source>
</evidence>
<dbReference type="Pfam" id="PF19272">
    <property type="entry name" value="ASMase_C"/>
    <property type="match status" value="1"/>
</dbReference>
<evidence type="ECO:0000256" key="4">
    <source>
        <dbReference type="ARBA" id="ARBA00022525"/>
    </source>
</evidence>
<evidence type="ECO:0000256" key="8">
    <source>
        <dbReference type="ARBA" id="ARBA00022833"/>
    </source>
</evidence>
<reference evidence="15 17" key="1">
    <citation type="submission" date="2017-11" db="EMBL/GenBank/DDBJ databases">
        <title>The genome of Rhizophagus clarus HR1 reveals common genetic basis of auxotrophy among arbuscular mycorrhizal fungi.</title>
        <authorList>
            <person name="Kobayashi Y."/>
        </authorList>
    </citation>
    <scope>NUCLEOTIDE SEQUENCE [LARGE SCALE GENOMIC DNA]</scope>
    <source>
        <strain evidence="15 17">HR1</strain>
    </source>
</reference>
<evidence type="ECO:0000256" key="12">
    <source>
        <dbReference type="SAM" id="MobiDB-lite"/>
    </source>
</evidence>
<dbReference type="OrthoDB" id="282973at2759"/>
<dbReference type="InterPro" id="IPR008139">
    <property type="entry name" value="SaposinB_dom"/>
</dbReference>
<comment type="similarity">
    <text evidence="3">Belongs to the acid sphingomyelinase family.</text>
</comment>
<feature type="compositionally biased region" description="Acidic residues" evidence="12">
    <location>
        <begin position="667"/>
        <end position="682"/>
    </location>
</feature>
<dbReference type="AlphaFoldDB" id="A0A2Z6Q0M5"/>
<dbReference type="GO" id="GO:0005615">
    <property type="term" value="C:extracellular space"/>
    <property type="evidence" value="ECO:0007669"/>
    <property type="project" value="TreeGrafter"/>
</dbReference>
<dbReference type="Gene3D" id="1.10.225.10">
    <property type="entry name" value="Saposin-like"/>
    <property type="match status" value="1"/>
</dbReference>
<evidence type="ECO:0000313" key="16">
    <source>
        <dbReference type="EMBL" id="GES85348.1"/>
    </source>
</evidence>
<dbReference type="SUPFAM" id="SSF56300">
    <property type="entry name" value="Metallo-dependent phosphatases"/>
    <property type="match status" value="1"/>
</dbReference>
<dbReference type="EMBL" id="BEXD01000010">
    <property type="protein sequence ID" value="GBB83330.1"/>
    <property type="molecule type" value="Genomic_DNA"/>
</dbReference>
<evidence type="ECO:0000256" key="1">
    <source>
        <dbReference type="ARBA" id="ARBA00001947"/>
    </source>
</evidence>
<organism evidence="15 17">
    <name type="scientific">Rhizophagus clarus</name>
    <dbReference type="NCBI Taxonomy" id="94130"/>
    <lineage>
        <taxon>Eukaryota</taxon>
        <taxon>Fungi</taxon>
        <taxon>Fungi incertae sedis</taxon>
        <taxon>Mucoromycota</taxon>
        <taxon>Glomeromycotina</taxon>
        <taxon>Glomeromycetes</taxon>
        <taxon>Glomerales</taxon>
        <taxon>Glomeraceae</taxon>
        <taxon>Rhizophagus</taxon>
    </lineage>
</organism>
<protein>
    <submittedName>
        <fullName evidence="16">Sphingomyelin phosphodiesterase-like</fullName>
    </submittedName>
</protein>
<gene>
    <name evidence="16" type="ORF">RCL2_001243300</name>
    <name evidence="15" type="ORF">RclHR1_10060003</name>
</gene>
<keyword evidence="13" id="KW-0812">Transmembrane</keyword>
<keyword evidence="6" id="KW-0732">Signal</keyword>
<dbReference type="Proteomes" id="UP000247702">
    <property type="component" value="Unassembled WGS sequence"/>
</dbReference>
<dbReference type="GO" id="GO:0008081">
    <property type="term" value="F:phosphoric diester hydrolase activity"/>
    <property type="evidence" value="ECO:0007669"/>
    <property type="project" value="TreeGrafter"/>
</dbReference>
<dbReference type="CDD" id="cd00842">
    <property type="entry name" value="MPP_ASMase"/>
    <property type="match status" value="1"/>
</dbReference>
<feature type="region of interest" description="Disordered" evidence="12">
    <location>
        <begin position="667"/>
        <end position="716"/>
    </location>
</feature>
<evidence type="ECO:0000256" key="2">
    <source>
        <dbReference type="ARBA" id="ARBA00004613"/>
    </source>
</evidence>
<evidence type="ECO:0000256" key="3">
    <source>
        <dbReference type="ARBA" id="ARBA00008234"/>
    </source>
</evidence>
<dbReference type="InterPro" id="IPR029052">
    <property type="entry name" value="Metallo-depent_PP-like"/>
</dbReference>
<evidence type="ECO:0000256" key="6">
    <source>
        <dbReference type="ARBA" id="ARBA00022729"/>
    </source>
</evidence>
<dbReference type="Gene3D" id="3.60.21.10">
    <property type="match status" value="1"/>
</dbReference>
<keyword evidence="5" id="KW-0479">Metal-binding</keyword>
<comment type="cofactor">
    <cofactor evidence="1">
        <name>Zn(2+)</name>
        <dbReference type="ChEBI" id="CHEBI:29105"/>
    </cofactor>
</comment>
<evidence type="ECO:0000256" key="5">
    <source>
        <dbReference type="ARBA" id="ARBA00022723"/>
    </source>
</evidence>
<feature type="transmembrane region" description="Helical" evidence="13">
    <location>
        <begin position="12"/>
        <end position="31"/>
    </location>
</feature>
<keyword evidence="13" id="KW-0472">Membrane</keyword>
<sequence length="743" mass="84892">MNRYGPTRSSLNRLFLVGILIICSLCVIPVISRFATFGSKQIAFTGPLLPPQKPNPFITDKKKSLEALDQELFNDILPSVALYTNRGVNLQITSLTCKMCRSIASKIGEIMMLNVTQTIAIEEGILICTAFRIQPYRVCAEILPKFGPWIMTVLANSVFSADNLCGKAHLCPMPDHPEKPELIDLPPPIPSEPLESIINEPSQDDEKMWVVHLSDWHFDPEYSEGYEVNCGEPICCRPPNAFGDKAKTPAGKWGEYNCDIPRRVIESMLEFMPNVVPKIDYILSTGDLPPHDVWAETQSSIKEITNKTANIWRKFLTSAPYFPVIGNHESAPVNSFPTSSLVNVSSVSWLYDTLSSQWNIWLTHNERHSIEKRGFYSARLPDDNMRIIGLNTNFWYKFNWWMLMRPKSEWDPENMLNWLIKELDDAEKLGEKVWILGHMIAVNGDGFPSFNSYFSQIIARYKDTIVGQFFGHNHWDEFQVIYDYHNGDEPQPVGVGYMAPSVTSFRNVNPAFRVYEIQKKTKKIINHYTYYLDIEEANRNDKPEWKLLYDVKTLYKLRDLEPQSWHDLSEKFLTDDDAYQTFKKIASRNQILNKYGSCNAFESSQQCKNRIVCKLRSTFSGYGPFSSHELCKKHIWIPHLPEDWFLTATLGKKINVFVDMNKFEGEEYGDGDGNMNDEDYGDSLDSLFESQDDNDKSGNGGNGDNENNDEDKPNDDITIEGLPKILVRMALGLVLGGDDAICR</sequence>
<keyword evidence="4" id="KW-0964">Secreted</keyword>
<dbReference type="GO" id="GO:0016798">
    <property type="term" value="F:hydrolase activity, acting on glycosyl bonds"/>
    <property type="evidence" value="ECO:0007669"/>
    <property type="project" value="UniProtKB-KW"/>
</dbReference>
<dbReference type="GO" id="GO:0046872">
    <property type="term" value="F:metal ion binding"/>
    <property type="evidence" value="ECO:0007669"/>
    <property type="project" value="UniProtKB-KW"/>
</dbReference>
<comment type="subcellular location">
    <subcellularLocation>
        <location evidence="2">Secreted</location>
    </subcellularLocation>
</comment>
<keyword evidence="8" id="KW-0862">Zinc</keyword>
<keyword evidence="11" id="KW-0326">Glycosidase</keyword>
<dbReference type="SMART" id="SM00741">
    <property type="entry name" value="SapB"/>
    <property type="match status" value="1"/>
</dbReference>
<dbReference type="InterPro" id="IPR045473">
    <property type="entry name" value="ASM_C"/>
</dbReference>
<keyword evidence="17" id="KW-1185">Reference proteome</keyword>
<dbReference type="InterPro" id="IPR041805">
    <property type="entry name" value="ASMase/PPN1_MPP"/>
</dbReference>
<dbReference type="InterPro" id="IPR004843">
    <property type="entry name" value="Calcineurin-like_PHP"/>
</dbReference>
<comment type="caution">
    <text evidence="15">The sequence shown here is derived from an EMBL/GenBank/DDBJ whole genome shotgun (WGS) entry which is preliminary data.</text>
</comment>
<evidence type="ECO:0000256" key="7">
    <source>
        <dbReference type="ARBA" id="ARBA00022801"/>
    </source>
</evidence>
<proteinExistence type="inferred from homology"/>
<dbReference type="PROSITE" id="PS50015">
    <property type="entry name" value="SAP_B"/>
    <property type="match status" value="1"/>
</dbReference>
<dbReference type="PANTHER" id="PTHR10340">
    <property type="entry name" value="SPHINGOMYELIN PHOSPHODIESTERASE"/>
    <property type="match status" value="1"/>
</dbReference>
<name>A0A2Z6Q0M5_9GLOM</name>
<feature type="domain" description="Saposin B-type" evidence="14">
    <location>
        <begin position="93"/>
        <end position="175"/>
    </location>
</feature>
<keyword evidence="7" id="KW-0378">Hydrolase</keyword>
<accession>A0A2Z6Q0M5</accession>
<dbReference type="SUPFAM" id="SSF47862">
    <property type="entry name" value="Saposin"/>
    <property type="match status" value="1"/>
</dbReference>
<evidence type="ECO:0000256" key="13">
    <source>
        <dbReference type="SAM" id="Phobius"/>
    </source>
</evidence>
<dbReference type="EMBL" id="BLAL01000092">
    <property type="protein sequence ID" value="GES85348.1"/>
    <property type="molecule type" value="Genomic_DNA"/>
</dbReference>
<keyword evidence="10" id="KW-0325">Glycoprotein</keyword>
<dbReference type="InterPro" id="IPR011001">
    <property type="entry name" value="Saposin-like"/>
</dbReference>
<reference evidence="16" key="2">
    <citation type="submission" date="2019-10" db="EMBL/GenBank/DDBJ databases">
        <title>Conservation and host-specific expression of non-tandemly repeated heterogenous ribosome RNA gene in arbuscular mycorrhizal fungi.</title>
        <authorList>
            <person name="Maeda T."/>
            <person name="Kobayashi Y."/>
            <person name="Nakagawa T."/>
            <person name="Ezawa T."/>
            <person name="Yamaguchi K."/>
            <person name="Bino T."/>
            <person name="Nishimoto Y."/>
            <person name="Shigenobu S."/>
            <person name="Kawaguchi M."/>
        </authorList>
    </citation>
    <scope>NUCLEOTIDE SEQUENCE</scope>
    <source>
        <strain evidence="16">HR1</strain>
    </source>
</reference>
<dbReference type="STRING" id="94130.A0A2Z6Q0M5"/>
<evidence type="ECO:0000256" key="11">
    <source>
        <dbReference type="ARBA" id="ARBA00023295"/>
    </source>
</evidence>
<dbReference type="Proteomes" id="UP000615446">
    <property type="component" value="Unassembled WGS sequence"/>
</dbReference>
<dbReference type="Pfam" id="PF00149">
    <property type="entry name" value="Metallophos"/>
    <property type="match status" value="1"/>
</dbReference>
<evidence type="ECO:0000313" key="17">
    <source>
        <dbReference type="Proteomes" id="UP000247702"/>
    </source>
</evidence>
<dbReference type="PANTHER" id="PTHR10340:SF34">
    <property type="entry name" value="SPHINGOMYELIN PHOSPHODIESTERASE"/>
    <property type="match status" value="1"/>
</dbReference>